<sequence>MTTERSEPAWSLGLSWCLWVLRSSSRCCPSRLGGPSVPMPAVHSACCWGLTSSPMSSPLRRRIMPGCNCSWPTTGTLR</sequence>
<feature type="chain" id="PRO_5003709941" evidence="1">
    <location>
        <begin position="26"/>
        <end position="78"/>
    </location>
</feature>
<feature type="signal peptide" evidence="1">
    <location>
        <begin position="1"/>
        <end position="25"/>
    </location>
</feature>
<keyword evidence="1" id="KW-0732">Signal</keyword>
<proteinExistence type="evidence at transcript level"/>
<organism evidence="2">
    <name type="scientific">Macaca fascicularis</name>
    <name type="common">Crab-eating macaque</name>
    <name type="synonym">Cynomolgus monkey</name>
    <dbReference type="NCBI Taxonomy" id="9541"/>
    <lineage>
        <taxon>Eukaryota</taxon>
        <taxon>Metazoa</taxon>
        <taxon>Chordata</taxon>
        <taxon>Craniata</taxon>
        <taxon>Vertebrata</taxon>
        <taxon>Euteleostomi</taxon>
        <taxon>Mammalia</taxon>
        <taxon>Eutheria</taxon>
        <taxon>Euarchontoglires</taxon>
        <taxon>Primates</taxon>
        <taxon>Haplorrhini</taxon>
        <taxon>Catarrhini</taxon>
        <taxon>Cercopithecidae</taxon>
        <taxon>Cercopithecinae</taxon>
        <taxon>Macaca</taxon>
    </lineage>
</organism>
<evidence type="ECO:0000256" key="1">
    <source>
        <dbReference type="SAM" id="SignalP"/>
    </source>
</evidence>
<reference evidence="2" key="1">
    <citation type="journal article" date="2007" name="PLoS Biol.">
        <title>Rate of evolution in brain-expressed genes in humans and other primates.</title>
        <authorList>
            <person name="Wang H.-Y."/>
            <person name="Chien H.-C."/>
            <person name="Osada N."/>
            <person name="Hashimoto K."/>
            <person name="Sugano S."/>
            <person name="Gojobori T."/>
            <person name="Chou C.-K."/>
            <person name="Tsai S.-F."/>
            <person name="Wu C.-I."/>
            <person name="Shen C.-K.J."/>
        </authorList>
    </citation>
    <scope>NUCLEOTIDE SEQUENCE</scope>
</reference>
<accession>I7GJH2</accession>
<dbReference type="EMBL" id="AB174627">
    <property type="protein sequence ID" value="BAE91689.1"/>
    <property type="molecule type" value="mRNA"/>
</dbReference>
<evidence type="ECO:0000313" key="2">
    <source>
        <dbReference type="EMBL" id="BAE91689.1"/>
    </source>
</evidence>
<name>I7GJH2_MACFA</name>
<protein>
    <submittedName>
        <fullName evidence="2">Macaca fascicularis brain cDNA clone: QtrA-18332, similar to human major vault protein (MVP), transcript variant 1, mRNA, RefSeq: NM_017458.2</fullName>
    </submittedName>
</protein>
<dbReference type="AlphaFoldDB" id="I7GJH2"/>